<dbReference type="OrthoDB" id="9792518at2"/>
<dbReference type="SFLD" id="SFLDS00003">
    <property type="entry name" value="Haloacid_Dehalogenase"/>
    <property type="match status" value="1"/>
</dbReference>
<name>A0A200IVW9_9ENTE</name>
<dbReference type="EMBL" id="NIBQ01000004">
    <property type="protein sequence ID" value="OUZ28485.1"/>
    <property type="molecule type" value="Genomic_DNA"/>
</dbReference>
<dbReference type="PANTHER" id="PTHR43434:SF20">
    <property type="entry name" value="5'-NUCLEOTIDASE"/>
    <property type="match status" value="1"/>
</dbReference>
<sequence length="217" mass="23997">MKYTTILFDLDGTITDSGEGIINSVSYALEKMNLPVPNKEQLYSFIGPPLNDSFRKLYQLDGSAIDQAVNYYRENYQDKGMYENHVYEGITVLLDDLKTAGCQLYIATSKPEVYAKQILAHFDLDTYFDGIYGASLDGDRSKKGDVIRYALSSAKVTSLEKALMIGDRSHDIIGAKENQLASVGVLYGFGDQDELTTAGADYLAATPKEIANIILEK</sequence>
<dbReference type="EMBL" id="CP147246">
    <property type="protein sequence ID" value="WYJ95017.1"/>
    <property type="molecule type" value="Genomic_DNA"/>
</dbReference>
<dbReference type="InterPro" id="IPR041492">
    <property type="entry name" value="HAD_2"/>
</dbReference>
<dbReference type="InterPro" id="IPR023214">
    <property type="entry name" value="HAD_sf"/>
</dbReference>
<reference evidence="1" key="1">
    <citation type="submission" date="2017-05" db="EMBL/GenBank/DDBJ databases">
        <title>The Genome Sequence of Enterococcus sp. 9D6_DIV0238.</title>
        <authorList>
            <consortium name="The Broad Institute Genomics Platform"/>
            <consortium name="The Broad Institute Genomic Center for Infectious Diseases"/>
            <person name="Earl A."/>
            <person name="Manson A."/>
            <person name="Schwartman J."/>
            <person name="Gilmore M."/>
            <person name="Abouelleil A."/>
            <person name="Cao P."/>
            <person name="Chapman S."/>
            <person name="Cusick C."/>
            <person name="Shea T."/>
            <person name="Young S."/>
            <person name="Neafsey D."/>
            <person name="Nusbaum C."/>
            <person name="Birren B."/>
        </authorList>
    </citation>
    <scope>NUCLEOTIDE SEQUENCE [LARGE SCALE GENOMIC DNA]</scope>
    <source>
        <strain evidence="1">9D6_DIV0238</strain>
    </source>
</reference>
<dbReference type="InterPro" id="IPR036412">
    <property type="entry name" value="HAD-like_sf"/>
</dbReference>
<evidence type="ECO:0000313" key="2">
    <source>
        <dbReference type="EMBL" id="WYJ95017.1"/>
    </source>
</evidence>
<evidence type="ECO:0000313" key="1">
    <source>
        <dbReference type="EMBL" id="OUZ28485.1"/>
    </source>
</evidence>
<dbReference type="Gene3D" id="3.40.50.1000">
    <property type="entry name" value="HAD superfamily/HAD-like"/>
    <property type="match status" value="1"/>
</dbReference>
<evidence type="ECO:0000313" key="3">
    <source>
        <dbReference type="Proteomes" id="UP000196151"/>
    </source>
</evidence>
<dbReference type="SFLD" id="SFLDG01135">
    <property type="entry name" value="C1.5.6:_HAD__Beta-PGM__Phospha"/>
    <property type="match status" value="1"/>
</dbReference>
<dbReference type="Gene3D" id="1.10.150.240">
    <property type="entry name" value="Putative phosphatase, domain 2"/>
    <property type="match status" value="1"/>
</dbReference>
<accession>A0A200IVW9</accession>
<gene>
    <name evidence="2" type="ORF">A5889_002559</name>
    <name evidence="1" type="ORF">A5889_003240</name>
</gene>
<dbReference type="RefSeq" id="WP_087642263.1">
    <property type="nucleotide sequence ID" value="NZ_CP147246.1"/>
</dbReference>
<reference evidence="2" key="3">
    <citation type="submission" date="2024-03" db="EMBL/GenBank/DDBJ databases">
        <title>The Genome Sequence of Enterococcus sp. DIV0238c.</title>
        <authorList>
            <consortium name="The Broad Institute Genomics Platform"/>
            <consortium name="The Broad Institute Microbial Omics Core"/>
            <consortium name="The Broad Institute Genomic Center for Infectious Diseases"/>
            <person name="Earl A."/>
            <person name="Manson A."/>
            <person name="Gilmore M."/>
            <person name="Schwartman J."/>
            <person name="Shea T."/>
            <person name="Abouelleil A."/>
            <person name="Cao P."/>
            <person name="Chapman S."/>
            <person name="Cusick C."/>
            <person name="Young S."/>
            <person name="Neafsey D."/>
            <person name="Nusbaum C."/>
            <person name="Birren B."/>
        </authorList>
    </citation>
    <scope>NUCLEOTIDE SEQUENCE</scope>
    <source>
        <strain evidence="2">9D6_DIV0238</strain>
    </source>
</reference>
<reference evidence="2" key="2">
    <citation type="submission" date="2017-05" db="EMBL/GenBank/DDBJ databases">
        <authorList>
            <consortium name="The Broad Institute Genomics Platform"/>
            <consortium name="The Broad Institute Genomic Center for Infectious Diseases"/>
            <person name="Earl A."/>
            <person name="Manson A."/>
            <person name="Schwartman J."/>
            <person name="Gilmore M."/>
            <person name="Abouelleil A."/>
            <person name="Cao P."/>
            <person name="Chapman S."/>
            <person name="Cusick C."/>
            <person name="Shea T."/>
            <person name="Young S."/>
            <person name="Neafsey D."/>
            <person name="Nusbaum C."/>
            <person name="Birren B."/>
        </authorList>
    </citation>
    <scope>NUCLEOTIDE SEQUENCE</scope>
    <source>
        <strain evidence="2">9D6_DIV0238</strain>
    </source>
</reference>
<dbReference type="InterPro" id="IPR050155">
    <property type="entry name" value="HAD-like_hydrolase_sf"/>
</dbReference>
<organism evidence="1">
    <name type="scientific">Candidatus Enterococcus dunnyi</name>
    <dbReference type="NCBI Taxonomy" id="1834192"/>
    <lineage>
        <taxon>Bacteria</taxon>
        <taxon>Bacillati</taxon>
        <taxon>Bacillota</taxon>
        <taxon>Bacilli</taxon>
        <taxon>Lactobacillales</taxon>
        <taxon>Enterococcaceae</taxon>
        <taxon>Enterococcus</taxon>
    </lineage>
</organism>
<protein>
    <submittedName>
        <fullName evidence="2">Phosphoglycolate phosphatase</fullName>
    </submittedName>
</protein>
<dbReference type="InterPro" id="IPR023198">
    <property type="entry name" value="PGP-like_dom2"/>
</dbReference>
<dbReference type="PANTHER" id="PTHR43434">
    <property type="entry name" value="PHOSPHOGLYCOLATE PHOSPHATASE"/>
    <property type="match status" value="1"/>
</dbReference>
<dbReference type="FunFam" id="3.40.50.1000:FF:000022">
    <property type="entry name" value="Phosphoglycolate phosphatase"/>
    <property type="match status" value="1"/>
</dbReference>
<dbReference type="AlphaFoldDB" id="A0A200IVW9"/>
<proteinExistence type="predicted"/>
<dbReference type="GO" id="GO:0004713">
    <property type="term" value="F:protein tyrosine kinase activity"/>
    <property type="evidence" value="ECO:0007669"/>
    <property type="project" value="TreeGrafter"/>
</dbReference>
<dbReference type="SFLD" id="SFLDG01129">
    <property type="entry name" value="C1.5:_HAD__Beta-PGM__Phosphata"/>
    <property type="match status" value="1"/>
</dbReference>
<dbReference type="Pfam" id="PF13419">
    <property type="entry name" value="HAD_2"/>
    <property type="match status" value="1"/>
</dbReference>
<dbReference type="SUPFAM" id="SSF56784">
    <property type="entry name" value="HAD-like"/>
    <property type="match status" value="1"/>
</dbReference>
<dbReference type="CDD" id="cd04302">
    <property type="entry name" value="HAD_5NT"/>
    <property type="match status" value="1"/>
</dbReference>
<dbReference type="Proteomes" id="UP000196151">
    <property type="component" value="Chromosome"/>
</dbReference>
<keyword evidence="3" id="KW-1185">Reference proteome</keyword>
<dbReference type="GO" id="GO:0005829">
    <property type="term" value="C:cytosol"/>
    <property type="evidence" value="ECO:0007669"/>
    <property type="project" value="TreeGrafter"/>
</dbReference>